<accession>S7WTM8</accession>
<evidence type="ECO:0000313" key="1">
    <source>
        <dbReference type="EMBL" id="EPR67458.1"/>
    </source>
</evidence>
<proteinExistence type="predicted"/>
<gene>
    <name evidence="1" type="ORF">ADICYQ_3482</name>
</gene>
<organism evidence="1 2">
    <name type="scientific">Cyclobacterium qasimii M12-11B</name>
    <dbReference type="NCBI Taxonomy" id="641524"/>
    <lineage>
        <taxon>Bacteria</taxon>
        <taxon>Pseudomonadati</taxon>
        <taxon>Bacteroidota</taxon>
        <taxon>Cytophagia</taxon>
        <taxon>Cytophagales</taxon>
        <taxon>Cyclobacteriaceae</taxon>
        <taxon>Cyclobacterium</taxon>
    </lineage>
</organism>
<dbReference type="Proteomes" id="UP000014974">
    <property type="component" value="Unassembled WGS sequence"/>
</dbReference>
<protein>
    <recommendedName>
        <fullName evidence="3">Lipoprotein</fullName>
    </recommendedName>
</protein>
<comment type="caution">
    <text evidence="1">The sequence shown here is derived from an EMBL/GenBank/DDBJ whole genome shotgun (WGS) entry which is preliminary data.</text>
</comment>
<dbReference type="EMBL" id="ATNM01000123">
    <property type="protein sequence ID" value="EPR67458.1"/>
    <property type="molecule type" value="Genomic_DNA"/>
</dbReference>
<evidence type="ECO:0000313" key="2">
    <source>
        <dbReference type="Proteomes" id="UP000014974"/>
    </source>
</evidence>
<dbReference type="AlphaFoldDB" id="S7WTM8"/>
<dbReference type="STRING" id="641524.ADICYQ_3482"/>
<dbReference type="PROSITE" id="PS51257">
    <property type="entry name" value="PROKAR_LIPOPROTEIN"/>
    <property type="match status" value="1"/>
</dbReference>
<name>S7WTM8_9BACT</name>
<sequence>MIAKKLQIKSLGLFLFLLLGVSCKENKKNQNQSILSIC</sequence>
<reference evidence="1 2" key="1">
    <citation type="journal article" date="2013" name="Genome Announc.">
        <title>Draft Genome Sequence of Cyclobacterium qasimii Strain M12-11BT, Isolated from Arctic Marine Sediment.</title>
        <authorList>
            <person name="Shivaji S."/>
            <person name="Ara S."/>
            <person name="Singh A."/>
            <person name="Kumar Pinnaka A."/>
        </authorList>
    </citation>
    <scope>NUCLEOTIDE SEQUENCE [LARGE SCALE GENOMIC DNA]</scope>
    <source>
        <strain evidence="1 2">M12-11B</strain>
    </source>
</reference>
<evidence type="ECO:0008006" key="3">
    <source>
        <dbReference type="Google" id="ProtNLM"/>
    </source>
</evidence>